<dbReference type="InParanoid" id="A9VA07"/>
<evidence type="ECO:0000256" key="17">
    <source>
        <dbReference type="SAM" id="Phobius"/>
    </source>
</evidence>
<evidence type="ECO:0000259" key="19">
    <source>
        <dbReference type="PROSITE" id="PS50967"/>
    </source>
</evidence>
<dbReference type="CDD" id="cd00112">
    <property type="entry name" value="LDLa"/>
    <property type="match status" value="1"/>
</dbReference>
<dbReference type="Proteomes" id="UP000001357">
    <property type="component" value="Unassembled WGS sequence"/>
</dbReference>
<dbReference type="GO" id="GO:0003677">
    <property type="term" value="F:DNA binding"/>
    <property type="evidence" value="ECO:0007669"/>
    <property type="project" value="UniProtKB-KW"/>
</dbReference>
<evidence type="ECO:0000256" key="15">
    <source>
        <dbReference type="PROSITE-ProRule" id="PRU10141"/>
    </source>
</evidence>
<dbReference type="InterPro" id="IPR002121">
    <property type="entry name" value="HRDC_dom"/>
</dbReference>
<evidence type="ECO:0000256" key="2">
    <source>
        <dbReference type="ARBA" id="ARBA00004123"/>
    </source>
</evidence>
<dbReference type="eggNOG" id="KOG0199">
    <property type="taxonomic scope" value="Eukaryota"/>
</dbReference>
<keyword evidence="17" id="KW-0472">Membrane</keyword>
<keyword evidence="23" id="KW-1185">Reference proteome</keyword>
<organism evidence="22 23">
    <name type="scientific">Monosiga brevicollis</name>
    <name type="common">Choanoflagellate</name>
    <dbReference type="NCBI Taxonomy" id="81824"/>
    <lineage>
        <taxon>Eukaryota</taxon>
        <taxon>Choanoflagellata</taxon>
        <taxon>Craspedida</taxon>
        <taxon>Salpingoecidae</taxon>
        <taxon>Monosiga</taxon>
    </lineage>
</organism>
<dbReference type="SMART" id="SM00192">
    <property type="entry name" value="LDLa"/>
    <property type="match status" value="1"/>
</dbReference>
<dbReference type="GO" id="GO:0016787">
    <property type="term" value="F:hydrolase activity"/>
    <property type="evidence" value="ECO:0007669"/>
    <property type="project" value="UniProtKB-KW"/>
</dbReference>
<feature type="region of interest" description="Disordered" evidence="16">
    <location>
        <begin position="320"/>
        <end position="366"/>
    </location>
</feature>
<dbReference type="PROSITE" id="PS00107">
    <property type="entry name" value="PROTEIN_KINASE_ATP"/>
    <property type="match status" value="1"/>
</dbReference>
<dbReference type="PROSITE" id="PS00109">
    <property type="entry name" value="PROTEIN_KINASE_TYR"/>
    <property type="match status" value="1"/>
</dbReference>
<dbReference type="GeneID" id="5894826"/>
<dbReference type="InterPro" id="IPR027417">
    <property type="entry name" value="P-loop_NTPase"/>
</dbReference>
<dbReference type="InterPro" id="IPR001245">
    <property type="entry name" value="Ser-Thr/Tyr_kinase_cat_dom"/>
</dbReference>
<feature type="compositionally biased region" description="Polar residues" evidence="16">
    <location>
        <begin position="45"/>
        <end position="72"/>
    </location>
</feature>
<feature type="compositionally biased region" description="Acidic residues" evidence="16">
    <location>
        <begin position="471"/>
        <end position="480"/>
    </location>
</feature>
<feature type="compositionally biased region" description="Low complexity" evidence="16">
    <location>
        <begin position="411"/>
        <end position="425"/>
    </location>
</feature>
<evidence type="ECO:0000256" key="5">
    <source>
        <dbReference type="ARBA" id="ARBA00022741"/>
    </source>
</evidence>
<gene>
    <name evidence="22" type="ORF">MONBRDRAFT_29065</name>
</gene>
<feature type="compositionally biased region" description="Basic and acidic residues" evidence="16">
    <location>
        <begin position="129"/>
        <end position="139"/>
    </location>
</feature>
<evidence type="ECO:0000313" key="22">
    <source>
        <dbReference type="EMBL" id="EDQ85580.1"/>
    </source>
</evidence>
<dbReference type="SMART" id="SM00490">
    <property type="entry name" value="HELICc"/>
    <property type="match status" value="1"/>
</dbReference>
<dbReference type="InterPro" id="IPR008266">
    <property type="entry name" value="Tyr_kinase_AS"/>
</dbReference>
<evidence type="ECO:0000256" key="11">
    <source>
        <dbReference type="ARBA" id="ARBA00023235"/>
    </source>
</evidence>
<evidence type="ECO:0000259" key="21">
    <source>
        <dbReference type="PROSITE" id="PS51194"/>
    </source>
</evidence>
<dbReference type="PROSITE" id="PS50011">
    <property type="entry name" value="PROTEIN_KINASE_DOM"/>
    <property type="match status" value="1"/>
</dbReference>
<dbReference type="SMART" id="SM00487">
    <property type="entry name" value="DEXDc"/>
    <property type="match status" value="1"/>
</dbReference>
<name>A9VA07_MONBE</name>
<feature type="compositionally biased region" description="Acidic residues" evidence="16">
    <location>
        <begin position="93"/>
        <end position="102"/>
    </location>
</feature>
<dbReference type="InterPro" id="IPR010997">
    <property type="entry name" value="HRDC-like_sf"/>
</dbReference>
<feature type="compositionally biased region" description="Low complexity" evidence="16">
    <location>
        <begin position="1306"/>
        <end position="1326"/>
    </location>
</feature>
<dbReference type="PANTHER" id="PTHR13710:SF153">
    <property type="entry name" value="RECQ-LIKE DNA HELICASE BLM"/>
    <property type="match status" value="1"/>
</dbReference>
<dbReference type="NCBIfam" id="TIGR00614">
    <property type="entry name" value="recQ_fam"/>
    <property type="match status" value="1"/>
</dbReference>
<keyword evidence="17" id="KW-1133">Transmembrane helix</keyword>
<dbReference type="SMART" id="SM00219">
    <property type="entry name" value="TyrKc"/>
    <property type="match status" value="1"/>
</dbReference>
<dbReference type="GO" id="GO:0004713">
    <property type="term" value="F:protein tyrosine kinase activity"/>
    <property type="evidence" value="ECO:0007669"/>
    <property type="project" value="InterPro"/>
</dbReference>
<dbReference type="Pfam" id="PF07714">
    <property type="entry name" value="PK_Tyr_Ser-Thr"/>
    <property type="match status" value="1"/>
</dbReference>
<dbReference type="FunFam" id="3.40.50.300:FF:000156">
    <property type="entry name" value="ATP-dependent DNA helicase recQ"/>
    <property type="match status" value="1"/>
</dbReference>
<dbReference type="InterPro" id="IPR018982">
    <property type="entry name" value="RQC_domain"/>
</dbReference>
<evidence type="ECO:0000259" key="18">
    <source>
        <dbReference type="PROSITE" id="PS50011"/>
    </source>
</evidence>
<dbReference type="SUPFAM" id="SSF56112">
    <property type="entry name" value="Protein kinase-like (PK-like)"/>
    <property type="match status" value="1"/>
</dbReference>
<feature type="region of interest" description="Disordered" evidence="16">
    <location>
        <begin position="32"/>
        <end position="151"/>
    </location>
</feature>
<evidence type="ECO:0000256" key="3">
    <source>
        <dbReference type="ARBA" id="ARBA00005446"/>
    </source>
</evidence>
<dbReference type="InterPro" id="IPR002464">
    <property type="entry name" value="DNA/RNA_helicase_DEAH_CS"/>
</dbReference>
<dbReference type="SUPFAM" id="SSF46785">
    <property type="entry name" value="Winged helix' DNA-binding domain"/>
    <property type="match status" value="1"/>
</dbReference>
<evidence type="ECO:0000256" key="10">
    <source>
        <dbReference type="ARBA" id="ARBA00023157"/>
    </source>
</evidence>
<dbReference type="GO" id="GO:0000724">
    <property type="term" value="P:double-strand break repair via homologous recombination"/>
    <property type="evidence" value="ECO:0000318"/>
    <property type="project" value="GO_Central"/>
</dbReference>
<dbReference type="FunFam" id="1.10.510.10:FF:002124">
    <property type="entry name" value="Predicted protein"/>
    <property type="match status" value="1"/>
</dbReference>
<dbReference type="SMART" id="SM00956">
    <property type="entry name" value="RQC"/>
    <property type="match status" value="1"/>
</dbReference>
<keyword evidence="5 15" id="KW-0547">Nucleotide-binding</keyword>
<dbReference type="Pfam" id="PF00271">
    <property type="entry name" value="Helicase_C"/>
    <property type="match status" value="1"/>
</dbReference>
<evidence type="ECO:0000256" key="14">
    <source>
        <dbReference type="ARBA" id="ARBA00034808"/>
    </source>
</evidence>
<dbReference type="SUPFAM" id="SSF52540">
    <property type="entry name" value="P-loop containing nucleoside triphosphate hydrolases"/>
    <property type="match status" value="1"/>
</dbReference>
<comment type="cofactor">
    <cofactor evidence="1">
        <name>Zn(2+)</name>
        <dbReference type="ChEBI" id="CHEBI:29105"/>
    </cofactor>
</comment>
<comment type="catalytic activity">
    <reaction evidence="13">
        <text>Couples ATP hydrolysis with the unwinding of duplex DNA by translocating in the 3'-5' direction.</text>
        <dbReference type="EC" id="5.6.2.4"/>
    </reaction>
</comment>
<evidence type="ECO:0000256" key="6">
    <source>
        <dbReference type="ARBA" id="ARBA00022801"/>
    </source>
</evidence>
<evidence type="ECO:0000256" key="13">
    <source>
        <dbReference type="ARBA" id="ARBA00034617"/>
    </source>
</evidence>
<feature type="compositionally biased region" description="Polar residues" evidence="16">
    <location>
        <begin position="141"/>
        <end position="150"/>
    </location>
</feature>
<feature type="compositionally biased region" description="Low complexity" evidence="16">
    <location>
        <begin position="81"/>
        <end position="92"/>
    </location>
</feature>
<dbReference type="InterPro" id="IPR002172">
    <property type="entry name" value="LDrepeatLR_classA_rpt"/>
</dbReference>
<dbReference type="InterPro" id="IPR036388">
    <property type="entry name" value="WH-like_DNA-bd_sf"/>
</dbReference>
<feature type="domain" description="HRDC" evidence="19">
    <location>
        <begin position="1171"/>
        <end position="1253"/>
    </location>
</feature>
<dbReference type="InterPro" id="IPR000719">
    <property type="entry name" value="Prot_kinase_dom"/>
</dbReference>
<feature type="region of interest" description="Disordered" evidence="16">
    <location>
        <begin position="201"/>
        <end position="252"/>
    </location>
</feature>
<dbReference type="Gene3D" id="4.10.400.10">
    <property type="entry name" value="Low-density Lipoprotein Receptor"/>
    <property type="match status" value="1"/>
</dbReference>
<keyword evidence="11" id="KW-0413">Isomerase</keyword>
<keyword evidence="10" id="KW-1015">Disulfide bond</keyword>
<keyword evidence="9" id="KW-0238">DNA-binding</keyword>
<dbReference type="CDD" id="cd00192">
    <property type="entry name" value="PTKc"/>
    <property type="match status" value="1"/>
</dbReference>
<evidence type="ECO:0000256" key="8">
    <source>
        <dbReference type="ARBA" id="ARBA00022840"/>
    </source>
</evidence>
<dbReference type="PROSITE" id="PS00690">
    <property type="entry name" value="DEAH_ATP_HELICASE"/>
    <property type="match status" value="1"/>
</dbReference>
<feature type="region of interest" description="Disordered" evidence="16">
    <location>
        <begin position="1828"/>
        <end position="1847"/>
    </location>
</feature>
<feature type="domain" description="Helicase ATP-binding" evidence="20">
    <location>
        <begin position="618"/>
        <end position="792"/>
    </location>
</feature>
<reference evidence="22 23" key="1">
    <citation type="journal article" date="2008" name="Nature">
        <title>The genome of the choanoflagellate Monosiga brevicollis and the origin of metazoans.</title>
        <authorList>
            <consortium name="JGI Sequencing"/>
            <person name="King N."/>
            <person name="Westbrook M.J."/>
            <person name="Young S.L."/>
            <person name="Kuo A."/>
            <person name="Abedin M."/>
            <person name="Chapman J."/>
            <person name="Fairclough S."/>
            <person name="Hellsten U."/>
            <person name="Isogai Y."/>
            <person name="Letunic I."/>
            <person name="Marr M."/>
            <person name="Pincus D."/>
            <person name="Putnam N."/>
            <person name="Rokas A."/>
            <person name="Wright K.J."/>
            <person name="Zuzow R."/>
            <person name="Dirks W."/>
            <person name="Good M."/>
            <person name="Goodstein D."/>
            <person name="Lemons D."/>
            <person name="Li W."/>
            <person name="Lyons J.B."/>
            <person name="Morris A."/>
            <person name="Nichols S."/>
            <person name="Richter D.J."/>
            <person name="Salamov A."/>
            <person name="Bork P."/>
            <person name="Lim W.A."/>
            <person name="Manning G."/>
            <person name="Miller W.T."/>
            <person name="McGinnis W."/>
            <person name="Shapiro H."/>
            <person name="Tjian R."/>
            <person name="Grigoriev I.V."/>
            <person name="Rokhsar D."/>
        </authorList>
    </citation>
    <scope>NUCLEOTIDE SEQUENCE [LARGE SCALE GENOMIC DNA]</scope>
    <source>
        <strain evidence="23">MX1 / ATCC 50154</strain>
    </source>
</reference>
<keyword evidence="7" id="KW-0347">Helicase</keyword>
<dbReference type="FunFam" id="3.40.50.300:FF:000537">
    <property type="entry name" value="Bloom syndrome RecQ-like helicase"/>
    <property type="match status" value="1"/>
</dbReference>
<dbReference type="eggNOG" id="KOG0351">
    <property type="taxonomic scope" value="Eukaryota"/>
</dbReference>
<evidence type="ECO:0000313" key="23">
    <source>
        <dbReference type="Proteomes" id="UP000001357"/>
    </source>
</evidence>
<sequence length="2199" mass="240934">MPGMSAALMDEEEDLLPLATGRTGMTLAVGGLKLSSGRKRHSATAAPSQLASHLLTPPSQQSPGVRCSSSPRPNGPPKQRASALLAALSGSDGDSDSDEDFEAPSSVTPLLVANHRNASTTTPVAPRLPHPEHSLEHNPQRPASLNQRADSPQDLFPALRPLRARSANSPAPHASPRTIESNTLADDQLAAALEAFEGNSRAIPDPAEPTDEGLPQKPTHPTTSTTSSASSISSVKTPPQTTPPAEPIVPATDADRDVAGHTFLDRLISLLLDHIDPAQDTALTRRLNELRSGHGLDLAQHEFSTLQHADRVLYQRRHARPGPINDKRSTISPLALDHPSPARQPWSSHSNLAAVGPALDDSAAPPAKRAARTTILDTAGLLSDLDDDDLDDAPSQVVTHGDARRPPPANLLKTDSLSSLDGSLTHNAHHPDPAWNDIHPEQNESDGESGSVVFVDSPSPQKPVRRPSWTEWDDAMDDVDDTNRNHQAVPEDLDEIMNDDEDGYNDGGLLVDDDDIEQSGAMDVEADRTSDVRARMDHGHGTGRGFSSTVLPTNNKDLVPGPPANPHAGKRFASFLPEGVSTHPDLCSFEFEHSIELLKAFKQRFGLHRFRPHQLEAVNAALLGQDCFVLMPTGGGKSLCYQLPAVTSRGVTVVISPLISLIQDQVAGLQALGIRVLFLSSTQSRAEQNEVHRQLCADAVQDDLLYITPERLKSSMMRQTFESLHARGLLARFVIDEAHCVSQWGHDFRPDYKELQIVRQWFPRVPLMALTATATPRVKEDVLNILGMQRAVTFQSSFNRTNLFYEVRPKKKSLFADIAAIVAKNRGSSGIVYCMSRRDAETTALDLQRRGIKALAYHAGLDPGLRSEVQDVWARSRADIICATIAFGMGIDKPDVRYVIHATLPKSMEGYYQEAGRAGRDGQPAQCILFYTFADKARHEFMINKSDGDWRQREQHRFFLSLSLSLSLSLLLFFFLSCFVVEVQIEVALTLHFALGIISNCRRKQQLAYFDEQFDARDCNDNCDVCKKGLVFEEKDVTTHAKSLAKLVEHGNPDGRTPITLIMVMDAFRGSRSKRIVETGLVNHELHGQGAGLSRTDVERLARKLVLEGYLEEFHVDTAYGTNTYVRLSRSKAGSLLGGRVRIMLSMEGRKAKKTAEAHQDKSEIAVAAELASQPQNLPLLTALKELVLELAGDSTKTRSVFTTHQLNLMTVARPLTLNEFRQCEGVTQAKVKTFGTRFIHLIRKHTPNGKREISIPLVSPHFGASDELDDFEFASRRTSSSTATKPRSGGGKASKSSKASERASKTTSGKSTKTGSTKRSSSGGRPALPAGLSRSGSNSHTTGSTASTASRGTVGNCKAYLDEHCTLDENNHYLCSTAKTAPTPQGVPPNIIKLTLIESSFTRLYLSVTTFPTNVINLELVSYDSVDMDADFMEQQKIYRFLVRKTPYTGIPSFRSSALLELGLAPLSSDESYSINYFASNLPSLTWLQLRFETIAPAPLGWESTVSKPFPAIQTLSLFVKDAEHVKLLNISQWSPMSLDLGMPSLSRLQYDMLPQRQSLVDAKFASLYLDYVDYDTFPLALNFSALRILGRTLGPANKHLFRQAISFGAVYGTSCLSTYTDNTRSLVPRMECTCTGEPPFQNATHCPHVPPFACLHSSHQILATQLCDGVADCPDGEDEQHCSAVMSARFASYGSSPGSIFDVCTNINIVISHGTLASIPRKTGGCGEYHGVYRGRNSLEITFAATTMQMLANVSDGTFLTGARFGFGFEDNLNGEYISQIGLLFFQEGSIWPITNPIYRNNITSTSVTFDEFQKLWDAAHQGTGGTTLTPLTDPRGKGSPVDAASGSDASVTALAIGITLACTGALLLGLAAIWRLRRRRALVKASNDLSDQWQSLLDQTSLNNAGLSTSSHSLLSLIPSTDLMIEEQLGHGNFGTIHRGYWIAQGQRQVVAIKHVHTQGLENGKRAILRECQLLNVVGDHEHIVRIFGIVMSPLERDELSFVMEFAPHGDMKRYLSLHGSDLELDQLLDAGRQVAEALAFISSQGFVHRDVAARNVLVFTEQPSLQVKITDFGLARVLSQHQDYYRSMSNEELAFRWMAPEAITHRKFTQQSDVWSFGMMLYEFVTRGDVPFGKMEHGGILLAIRRGLTPELPRDVPADIVRLCQATWTKTPEERPTFDILADMLAQHAATETTL</sequence>
<dbReference type="InterPro" id="IPR036390">
    <property type="entry name" value="WH_DNA-bd_sf"/>
</dbReference>
<dbReference type="Gene3D" id="1.10.10.10">
    <property type="entry name" value="Winged helix-like DNA-binding domain superfamily/Winged helix DNA-binding domain"/>
    <property type="match status" value="1"/>
</dbReference>
<dbReference type="STRING" id="81824.A9VA07"/>
<feature type="compositionally biased region" description="Low complexity" evidence="16">
    <location>
        <begin position="1334"/>
        <end position="1351"/>
    </location>
</feature>
<keyword evidence="12" id="KW-0539">Nucleus</keyword>
<dbReference type="Pfam" id="PF00270">
    <property type="entry name" value="DEAD"/>
    <property type="match status" value="1"/>
</dbReference>
<comment type="subcellular location">
    <subcellularLocation>
        <location evidence="2">Nucleus</location>
    </subcellularLocation>
</comment>
<dbReference type="PROSITE" id="PS51192">
    <property type="entry name" value="HELICASE_ATP_BIND_1"/>
    <property type="match status" value="1"/>
</dbReference>
<dbReference type="CDD" id="cd17920">
    <property type="entry name" value="DEXHc_RecQ"/>
    <property type="match status" value="1"/>
</dbReference>
<dbReference type="SUPFAM" id="SSF57424">
    <property type="entry name" value="LDL receptor-like module"/>
    <property type="match status" value="1"/>
</dbReference>
<feature type="region of interest" description="Disordered" evidence="16">
    <location>
        <begin position="1276"/>
        <end position="1351"/>
    </location>
</feature>
<dbReference type="InterPro" id="IPR032284">
    <property type="entry name" value="RecQ_Zn-bd"/>
</dbReference>
<comment type="similarity">
    <text evidence="4">Belongs to the protein kinase superfamily. TKL Ser/Thr protein kinase family. ROCO subfamily.</text>
</comment>
<dbReference type="GO" id="GO:0005524">
    <property type="term" value="F:ATP binding"/>
    <property type="evidence" value="ECO:0007669"/>
    <property type="project" value="UniProtKB-UniRule"/>
</dbReference>
<accession>A9VA07</accession>
<dbReference type="CDD" id="cd18794">
    <property type="entry name" value="SF2_C_RecQ"/>
    <property type="match status" value="1"/>
</dbReference>
<evidence type="ECO:0000259" key="20">
    <source>
        <dbReference type="PROSITE" id="PS51192"/>
    </source>
</evidence>
<keyword evidence="8 15" id="KW-0067">ATP-binding</keyword>
<dbReference type="InterPro" id="IPR044876">
    <property type="entry name" value="HRDC_dom_sf"/>
</dbReference>
<proteinExistence type="inferred from homology"/>
<dbReference type="GO" id="GO:0006260">
    <property type="term" value="P:DNA replication"/>
    <property type="evidence" value="ECO:0000318"/>
    <property type="project" value="GO_Central"/>
</dbReference>
<feature type="domain" description="Protein kinase" evidence="18">
    <location>
        <begin position="1926"/>
        <end position="2195"/>
    </location>
</feature>
<dbReference type="Pfam" id="PF00570">
    <property type="entry name" value="HRDC"/>
    <property type="match status" value="1"/>
</dbReference>
<keyword evidence="17" id="KW-0812">Transmembrane</keyword>
<dbReference type="GO" id="GO:0043138">
    <property type="term" value="F:3'-5' DNA helicase activity"/>
    <property type="evidence" value="ECO:0000318"/>
    <property type="project" value="GO_Central"/>
</dbReference>
<dbReference type="InterPro" id="IPR004589">
    <property type="entry name" value="DNA_helicase_ATP-dep_RecQ"/>
</dbReference>
<dbReference type="GO" id="GO:0005634">
    <property type="term" value="C:nucleus"/>
    <property type="evidence" value="ECO:0000318"/>
    <property type="project" value="GO_Central"/>
</dbReference>
<dbReference type="Pfam" id="PF09382">
    <property type="entry name" value="RQC"/>
    <property type="match status" value="1"/>
</dbReference>
<dbReference type="FunFam" id="1.10.150.80:FF:000019">
    <property type="entry name" value="ATP-dependent DNA helicase"/>
    <property type="match status" value="1"/>
</dbReference>
<evidence type="ECO:0000256" key="16">
    <source>
        <dbReference type="SAM" id="MobiDB-lite"/>
    </source>
</evidence>
<dbReference type="EMBL" id="CH991572">
    <property type="protein sequence ID" value="EDQ85580.1"/>
    <property type="molecule type" value="Genomic_DNA"/>
</dbReference>
<dbReference type="InterPro" id="IPR017441">
    <property type="entry name" value="Protein_kinase_ATP_BS"/>
</dbReference>
<dbReference type="SUPFAM" id="SSF47819">
    <property type="entry name" value="HRDC-like"/>
    <property type="match status" value="1"/>
</dbReference>
<evidence type="ECO:0000256" key="7">
    <source>
        <dbReference type="ARBA" id="ARBA00022806"/>
    </source>
</evidence>
<evidence type="ECO:0000256" key="12">
    <source>
        <dbReference type="ARBA" id="ARBA00023242"/>
    </source>
</evidence>
<dbReference type="Gene3D" id="1.10.510.10">
    <property type="entry name" value="Transferase(Phosphotransferase) domain 1"/>
    <property type="match status" value="1"/>
</dbReference>
<dbReference type="InterPro" id="IPR036055">
    <property type="entry name" value="LDL_receptor-like_sf"/>
</dbReference>
<dbReference type="Pfam" id="PF16124">
    <property type="entry name" value="RecQ_Zn_bind"/>
    <property type="match status" value="1"/>
</dbReference>
<dbReference type="PROSITE" id="PS50068">
    <property type="entry name" value="LDLRA_2"/>
    <property type="match status" value="1"/>
</dbReference>
<dbReference type="PANTHER" id="PTHR13710">
    <property type="entry name" value="DNA HELICASE RECQ FAMILY MEMBER"/>
    <property type="match status" value="1"/>
</dbReference>
<dbReference type="PROSITE" id="PS51194">
    <property type="entry name" value="HELICASE_CTER"/>
    <property type="match status" value="1"/>
</dbReference>
<dbReference type="Gene3D" id="1.10.150.80">
    <property type="entry name" value="HRDC domain"/>
    <property type="match status" value="1"/>
</dbReference>
<keyword evidence="6" id="KW-0378">Hydrolase</keyword>
<feature type="compositionally biased region" description="Low complexity" evidence="16">
    <location>
        <begin position="219"/>
        <end position="239"/>
    </location>
</feature>
<dbReference type="PRINTS" id="PR00109">
    <property type="entry name" value="TYRKINASE"/>
</dbReference>
<feature type="region of interest" description="Disordered" evidence="16">
    <location>
        <begin position="383"/>
        <end position="485"/>
    </location>
</feature>
<evidence type="ECO:0000256" key="1">
    <source>
        <dbReference type="ARBA" id="ARBA00001947"/>
    </source>
</evidence>
<evidence type="ECO:0000256" key="9">
    <source>
        <dbReference type="ARBA" id="ARBA00023125"/>
    </source>
</evidence>
<dbReference type="InterPro" id="IPR014001">
    <property type="entry name" value="Helicase_ATP-bd"/>
</dbReference>
<dbReference type="Gene3D" id="3.40.50.300">
    <property type="entry name" value="P-loop containing nucleotide triphosphate hydrolases"/>
    <property type="match status" value="2"/>
</dbReference>
<evidence type="ECO:0000256" key="4">
    <source>
        <dbReference type="ARBA" id="ARBA00008171"/>
    </source>
</evidence>
<dbReference type="InterPro" id="IPR001650">
    <property type="entry name" value="Helicase_C-like"/>
</dbReference>
<protein>
    <recommendedName>
        <fullName evidence="14">DNA 3'-5' helicase</fullName>
        <ecNumber evidence="14">5.6.2.4</ecNumber>
    </recommendedName>
</protein>
<dbReference type="RefSeq" id="XP_001749529.1">
    <property type="nucleotide sequence ID" value="XM_001749477.1"/>
</dbReference>
<dbReference type="GO" id="GO:0009378">
    <property type="term" value="F:four-way junction helicase activity"/>
    <property type="evidence" value="ECO:0000318"/>
    <property type="project" value="GO_Central"/>
</dbReference>
<dbReference type="InterPro" id="IPR011545">
    <property type="entry name" value="DEAD/DEAH_box_helicase_dom"/>
</dbReference>
<dbReference type="GO" id="GO:0005737">
    <property type="term" value="C:cytoplasm"/>
    <property type="evidence" value="ECO:0000318"/>
    <property type="project" value="GO_Central"/>
</dbReference>
<comment type="similarity">
    <text evidence="3">Belongs to the helicase family. RecQ subfamily.</text>
</comment>
<dbReference type="InterPro" id="IPR011009">
    <property type="entry name" value="Kinase-like_dom_sf"/>
</dbReference>
<dbReference type="GO" id="GO:0005694">
    <property type="term" value="C:chromosome"/>
    <property type="evidence" value="ECO:0000318"/>
    <property type="project" value="GO_Central"/>
</dbReference>
<dbReference type="EC" id="5.6.2.4" evidence="14"/>
<feature type="transmembrane region" description="Helical" evidence="17">
    <location>
        <begin position="1856"/>
        <end position="1877"/>
    </location>
</feature>
<dbReference type="InterPro" id="IPR020635">
    <property type="entry name" value="Tyr_kinase_cat_dom"/>
</dbReference>
<feature type="domain" description="Helicase C-terminal" evidence="21">
    <location>
        <begin position="817"/>
        <end position="966"/>
    </location>
</feature>
<dbReference type="PROSITE" id="PS50967">
    <property type="entry name" value="HRDC"/>
    <property type="match status" value="1"/>
</dbReference>
<dbReference type="KEGG" id="mbr:MONBRDRAFT_29065"/>
<feature type="binding site" evidence="15">
    <location>
        <position position="1957"/>
    </location>
    <ligand>
        <name>ATP</name>
        <dbReference type="ChEBI" id="CHEBI:30616"/>
    </ligand>
</feature>